<dbReference type="PRINTS" id="PR01805">
    <property type="entry name" value="VACJLIPOPROT"/>
</dbReference>
<name>A0ABY8Q4N9_9RHOB</name>
<gene>
    <name evidence="4" type="ORF">QF092_15350</name>
</gene>
<protein>
    <submittedName>
        <fullName evidence="4">VacJ family lipoprotein</fullName>
    </submittedName>
</protein>
<organism evidence="4 5">
    <name type="scientific">Fuscovulum ytuae</name>
    <dbReference type="NCBI Taxonomy" id="3042299"/>
    <lineage>
        <taxon>Bacteria</taxon>
        <taxon>Pseudomonadati</taxon>
        <taxon>Pseudomonadota</taxon>
        <taxon>Alphaproteobacteria</taxon>
        <taxon>Rhodobacterales</taxon>
        <taxon>Paracoccaceae</taxon>
        <taxon>Fuscovulum</taxon>
    </lineage>
</organism>
<evidence type="ECO:0000313" key="4">
    <source>
        <dbReference type="EMBL" id="WGV15618.1"/>
    </source>
</evidence>
<dbReference type="InterPro" id="IPR007428">
    <property type="entry name" value="MlaA"/>
</dbReference>
<dbReference type="Proteomes" id="UP001230978">
    <property type="component" value="Chromosome"/>
</dbReference>
<proteinExistence type="inferred from homology"/>
<comment type="similarity">
    <text evidence="1">Belongs to the MlaA family.</text>
</comment>
<evidence type="ECO:0000313" key="5">
    <source>
        <dbReference type="Proteomes" id="UP001230978"/>
    </source>
</evidence>
<accession>A0ABY8Q4N9</accession>
<evidence type="ECO:0000256" key="1">
    <source>
        <dbReference type="ARBA" id="ARBA00010634"/>
    </source>
</evidence>
<dbReference type="PANTHER" id="PTHR30035:SF3">
    <property type="entry name" value="INTERMEMBRANE PHOSPHOLIPID TRANSPORT SYSTEM LIPOPROTEIN MLAA"/>
    <property type="match status" value="1"/>
</dbReference>
<reference evidence="4 5" key="1">
    <citation type="submission" date="2023-04" db="EMBL/GenBank/DDBJ databases">
        <title>YMD61, complete Genome.</title>
        <authorList>
            <person name="Zhang J."/>
        </authorList>
    </citation>
    <scope>NUCLEOTIDE SEQUENCE [LARGE SCALE GENOMIC DNA]</scope>
    <source>
        <strain evidence="4 5">YMD61</strain>
    </source>
</reference>
<evidence type="ECO:0000256" key="3">
    <source>
        <dbReference type="SAM" id="MobiDB-lite"/>
    </source>
</evidence>
<evidence type="ECO:0000256" key="2">
    <source>
        <dbReference type="ARBA" id="ARBA00022729"/>
    </source>
</evidence>
<keyword evidence="4" id="KW-0449">Lipoprotein</keyword>
<feature type="region of interest" description="Disordered" evidence="3">
    <location>
        <begin position="232"/>
        <end position="251"/>
    </location>
</feature>
<dbReference type="PROSITE" id="PS51257">
    <property type="entry name" value="PROKAR_LIPOPROTEIN"/>
    <property type="match status" value="1"/>
</dbReference>
<keyword evidence="2" id="KW-0732">Signal</keyword>
<dbReference type="Pfam" id="PF04333">
    <property type="entry name" value="MlaA"/>
    <property type="match status" value="1"/>
</dbReference>
<dbReference type="RefSeq" id="WP_281465164.1">
    <property type="nucleotide sequence ID" value="NZ_CP124535.1"/>
</dbReference>
<dbReference type="EMBL" id="CP124535">
    <property type="protein sequence ID" value="WGV15618.1"/>
    <property type="molecule type" value="Genomic_DNA"/>
</dbReference>
<keyword evidence="5" id="KW-1185">Reference proteome</keyword>
<dbReference type="PANTHER" id="PTHR30035">
    <property type="entry name" value="LIPOPROTEIN VACJ-RELATED"/>
    <property type="match status" value="1"/>
</dbReference>
<sequence>MGKKGPAVAAAGVALLLSACGPAPIPSGIDDPNEAQNRQVHEFNRGLDRNLLRPTATTYSRILPEPVETGISNFASNLDAPGDVVNNLLQLRLGKAAENTLRFAINSTIGIGGLFDPATALGVMGDRTDFGETLHVWGAPEGDYVEAPFVGPTTSRDMVGLVVDVALNPVRLALPNPEAGYATVAKISSGLSNRARFTNTVDSILYESADSYAQARLLYLQNRRFELGQDAAGDDAGFEDPYADFEDPYAQ</sequence>